<dbReference type="PANTHER" id="PTHR34853:SF1">
    <property type="entry name" value="LIPASE 5"/>
    <property type="match status" value="1"/>
</dbReference>
<feature type="chain" id="PRO_5046935473" evidence="2">
    <location>
        <begin position="37"/>
        <end position="447"/>
    </location>
</feature>
<dbReference type="SUPFAM" id="SSF53474">
    <property type="entry name" value="alpha/beta-Hydrolases"/>
    <property type="match status" value="1"/>
</dbReference>
<organism evidence="3 4">
    <name type="scientific">Streptomyces pactum</name>
    <dbReference type="NCBI Taxonomy" id="68249"/>
    <lineage>
        <taxon>Bacteria</taxon>
        <taxon>Bacillati</taxon>
        <taxon>Actinomycetota</taxon>
        <taxon>Actinomycetes</taxon>
        <taxon>Kitasatosporales</taxon>
        <taxon>Streptomycetaceae</taxon>
        <taxon>Streptomyces</taxon>
    </lineage>
</organism>
<sequence>MSGLSGTTTARRSLTLLAACSLSVAALLGAAPPAPAGPATGAAGPTAASSGPEAGASDPAAGASTGSGAAPAAAGRGTLLSAERILTLTPDGVRSALTANGYPAGSVRYGVDAYRLRYLTVTPRGRTTVASGLVVLPRGAHGTLPTVSYAHGTLVHRDDAPSVQPAGRNAAVPLAFAAAGRAATATDYLGLGLGPGTHPYLDIPSETSAQLDMLRAARTHGRGLGRTLSREVLVTGFSQGAPAAMALGRALQEGRDHGFRLGALAPVSGAYDLTGSELPALLRGELEPRTAVFLAAYALVALDRVHDVYDRPSDVFREPYATTVEGLFDSRHTLAQVAAGTPGRLDELLTPHGLDLLARPTGGLAAGLKATDDTCRTWRPEVPVRLYATEYDEQAVHANAIRCRADLERSGARARIVELGDVRLGGSPHFGSEPAALADLLTLPAAR</sequence>
<evidence type="ECO:0000256" key="1">
    <source>
        <dbReference type="SAM" id="MobiDB-lite"/>
    </source>
</evidence>
<dbReference type="PIRSF" id="PIRSF029171">
    <property type="entry name" value="Esterase_LipA"/>
    <property type="match status" value="1"/>
</dbReference>
<name>A0ABS0NJJ7_9ACTN</name>
<dbReference type="EMBL" id="JACYXC010000001">
    <property type="protein sequence ID" value="MBH5335368.1"/>
    <property type="molecule type" value="Genomic_DNA"/>
</dbReference>
<dbReference type="Gene3D" id="1.10.260.160">
    <property type="match status" value="1"/>
</dbReference>
<evidence type="ECO:0000256" key="2">
    <source>
        <dbReference type="SAM" id="SignalP"/>
    </source>
</evidence>
<reference evidence="3 4" key="1">
    <citation type="submission" date="2020-09" db="EMBL/GenBank/DDBJ databases">
        <title>Biosynthesis of the nuclear factor of activated T cells inhibitor NFAT-133 and its congeners in Streptomyces pactum.</title>
        <authorList>
            <person name="Zhou W."/>
            <person name="Posri P."/>
            <person name="Abugrain M.E."/>
            <person name="Weisberg A.J."/>
            <person name="Chang J.H."/>
            <person name="Mahmud T."/>
        </authorList>
    </citation>
    <scope>NUCLEOTIDE SEQUENCE [LARGE SCALE GENOMIC DNA]</scope>
    <source>
        <strain evidence="3 4">ATCC 27456</strain>
    </source>
</reference>
<feature type="signal peptide" evidence="2">
    <location>
        <begin position="1"/>
        <end position="36"/>
    </location>
</feature>
<feature type="region of interest" description="Disordered" evidence="1">
    <location>
        <begin position="35"/>
        <end position="73"/>
    </location>
</feature>
<evidence type="ECO:0000313" key="4">
    <source>
        <dbReference type="Proteomes" id="UP000807371"/>
    </source>
</evidence>
<keyword evidence="2" id="KW-0732">Signal</keyword>
<gene>
    <name evidence="3" type="ORF">IHE55_11405</name>
</gene>
<protein>
    <submittedName>
        <fullName evidence="3">Lipase</fullName>
    </submittedName>
</protein>
<dbReference type="Proteomes" id="UP000807371">
    <property type="component" value="Unassembled WGS sequence"/>
</dbReference>
<dbReference type="PANTHER" id="PTHR34853">
    <property type="match status" value="1"/>
</dbReference>
<dbReference type="Gene3D" id="3.40.50.1820">
    <property type="entry name" value="alpha/beta hydrolase"/>
    <property type="match status" value="1"/>
</dbReference>
<dbReference type="RefSeq" id="WP_197988935.1">
    <property type="nucleotide sequence ID" value="NZ_JACYXC010000001.1"/>
</dbReference>
<evidence type="ECO:0000313" key="3">
    <source>
        <dbReference type="EMBL" id="MBH5335368.1"/>
    </source>
</evidence>
<accession>A0ABS0NJJ7</accession>
<keyword evidence="4" id="KW-1185">Reference proteome</keyword>
<dbReference type="InterPro" id="IPR005152">
    <property type="entry name" value="Lipase_secreted"/>
</dbReference>
<proteinExistence type="predicted"/>
<comment type="caution">
    <text evidence="3">The sequence shown here is derived from an EMBL/GenBank/DDBJ whole genome shotgun (WGS) entry which is preliminary data.</text>
</comment>
<dbReference type="InterPro" id="IPR029058">
    <property type="entry name" value="AB_hydrolase_fold"/>
</dbReference>